<dbReference type="EMBL" id="CP043494">
    <property type="protein sequence ID" value="WNG43701.1"/>
    <property type="molecule type" value="Genomic_DNA"/>
</dbReference>
<evidence type="ECO:0000313" key="2">
    <source>
        <dbReference type="EMBL" id="WNG43701.1"/>
    </source>
</evidence>
<dbReference type="InterPro" id="IPR001264">
    <property type="entry name" value="Glyco_trans_51"/>
</dbReference>
<dbReference type="InterPro" id="IPR023346">
    <property type="entry name" value="Lysozyme-like_dom_sf"/>
</dbReference>
<gene>
    <name evidence="2" type="ORF">F0U60_06010</name>
</gene>
<dbReference type="InterPro" id="IPR036950">
    <property type="entry name" value="PBP_transglycosylase"/>
</dbReference>
<evidence type="ECO:0000313" key="3">
    <source>
        <dbReference type="Proteomes" id="UP001611383"/>
    </source>
</evidence>
<protein>
    <recommendedName>
        <fullName evidence="1">Glycosyl transferase family 51 domain-containing protein</fullName>
    </recommendedName>
</protein>
<organism evidence="2 3">
    <name type="scientific">Archangium minus</name>
    <dbReference type="NCBI Taxonomy" id="83450"/>
    <lineage>
        <taxon>Bacteria</taxon>
        <taxon>Pseudomonadati</taxon>
        <taxon>Myxococcota</taxon>
        <taxon>Myxococcia</taxon>
        <taxon>Myxococcales</taxon>
        <taxon>Cystobacterineae</taxon>
        <taxon>Archangiaceae</taxon>
        <taxon>Archangium</taxon>
    </lineage>
</organism>
<dbReference type="RefSeq" id="WP_395815207.1">
    <property type="nucleotide sequence ID" value="NZ_CP043494.1"/>
</dbReference>
<name>A0ABY9WRS0_9BACT</name>
<dbReference type="Proteomes" id="UP001611383">
    <property type="component" value="Chromosome"/>
</dbReference>
<sequence length="254" mass="28377">MKTLLWLVLFLIGLAGVALPAVYIHAASKLPQLETEFDLEKQLRHSIEGERMSLVAGTFDRSRSTAYKKPEFLHLPKDLVALYIAQLGCPTYFQTPREDGPKWAWRLFSMVAFGTEPPGDGRCERLLAVRLAVALGIQGALQQTVAANRLHSFLQKDQLIAYDLSALYFDRGVVGVEDAAFKIFGRELNTLQLPQLAELALTLPPHFMYADTAVCRNASLIRQNRDVLLSDLAGYKLVTEERARTAMSQPTVCR</sequence>
<dbReference type="Pfam" id="PF00912">
    <property type="entry name" value="Transgly"/>
    <property type="match status" value="1"/>
</dbReference>
<proteinExistence type="predicted"/>
<accession>A0ABY9WRS0</accession>
<dbReference type="Gene3D" id="1.10.3810.10">
    <property type="entry name" value="Biosynthetic peptidoglycan transglycosylase-like"/>
    <property type="match status" value="1"/>
</dbReference>
<reference evidence="2 3" key="1">
    <citation type="submission" date="2019-08" db="EMBL/GenBank/DDBJ databases">
        <title>Archangium and Cystobacter genomes.</title>
        <authorList>
            <person name="Chen I.-C.K."/>
            <person name="Wielgoss S."/>
        </authorList>
    </citation>
    <scope>NUCLEOTIDE SEQUENCE [LARGE SCALE GENOMIC DNA]</scope>
    <source>
        <strain evidence="2 3">Cbm 6</strain>
    </source>
</reference>
<feature type="domain" description="Glycosyl transferase family 51" evidence="1">
    <location>
        <begin position="141"/>
        <end position="210"/>
    </location>
</feature>
<keyword evidence="3" id="KW-1185">Reference proteome</keyword>
<dbReference type="SUPFAM" id="SSF53955">
    <property type="entry name" value="Lysozyme-like"/>
    <property type="match status" value="1"/>
</dbReference>
<evidence type="ECO:0000259" key="1">
    <source>
        <dbReference type="Pfam" id="PF00912"/>
    </source>
</evidence>